<dbReference type="RefSeq" id="WP_102993440.1">
    <property type="nucleotide sequence ID" value="NZ_FXTU01000004.1"/>
</dbReference>
<gene>
    <name evidence="2" type="ORF">SAMN06265361_10435</name>
</gene>
<dbReference type="Proteomes" id="UP001157946">
    <property type="component" value="Unassembled WGS sequence"/>
</dbReference>
<dbReference type="EMBL" id="FXTU01000004">
    <property type="protein sequence ID" value="SMP22303.1"/>
    <property type="molecule type" value="Genomic_DNA"/>
</dbReference>
<name>A0AA45WPQ5_9BACL</name>
<evidence type="ECO:0008006" key="4">
    <source>
        <dbReference type="Google" id="ProtNLM"/>
    </source>
</evidence>
<protein>
    <recommendedName>
        <fullName evidence="4">DUF5640 domain-containing protein</fullName>
    </recommendedName>
</protein>
<keyword evidence="1" id="KW-1133">Transmembrane helix</keyword>
<proteinExistence type="predicted"/>
<organism evidence="2 3">
    <name type="scientific">Laceyella tengchongensis</name>
    <dbReference type="NCBI Taxonomy" id="574699"/>
    <lineage>
        <taxon>Bacteria</taxon>
        <taxon>Bacillati</taxon>
        <taxon>Bacillota</taxon>
        <taxon>Bacilli</taxon>
        <taxon>Bacillales</taxon>
        <taxon>Thermoactinomycetaceae</taxon>
        <taxon>Laceyella</taxon>
    </lineage>
</organism>
<evidence type="ECO:0000256" key="1">
    <source>
        <dbReference type="SAM" id="Phobius"/>
    </source>
</evidence>
<keyword evidence="1" id="KW-0472">Membrane</keyword>
<keyword evidence="3" id="KW-1185">Reference proteome</keyword>
<sequence>MKVKKSMMFLVVGMIVLVIGGLLFNFQSDTNFEGEWEVVRNEGCIAKKMAFYEENILTVTGRSGKNYSGTLTKIGEEKYSFDIKLRTFVLGIKKLSDDMLLLKDANGRECEFKKVD</sequence>
<evidence type="ECO:0000313" key="3">
    <source>
        <dbReference type="Proteomes" id="UP001157946"/>
    </source>
</evidence>
<dbReference type="AlphaFoldDB" id="A0AA45WPQ5"/>
<reference evidence="2" key="1">
    <citation type="submission" date="2017-05" db="EMBL/GenBank/DDBJ databases">
        <authorList>
            <person name="Varghese N."/>
            <person name="Submissions S."/>
        </authorList>
    </citation>
    <scope>NUCLEOTIDE SEQUENCE</scope>
    <source>
        <strain evidence="2">DSM 45262</strain>
    </source>
</reference>
<evidence type="ECO:0000313" key="2">
    <source>
        <dbReference type="EMBL" id="SMP22303.1"/>
    </source>
</evidence>
<comment type="caution">
    <text evidence="2">The sequence shown here is derived from an EMBL/GenBank/DDBJ whole genome shotgun (WGS) entry which is preliminary data.</text>
</comment>
<accession>A0AA45WPQ5</accession>
<keyword evidence="1" id="KW-0812">Transmembrane</keyword>
<feature type="transmembrane region" description="Helical" evidence="1">
    <location>
        <begin position="7"/>
        <end position="26"/>
    </location>
</feature>